<comment type="caution">
    <text evidence="2">The sequence shown here is derived from an EMBL/GenBank/DDBJ whole genome shotgun (WGS) entry which is preliminary data.</text>
</comment>
<dbReference type="AlphaFoldDB" id="A0A0F9PQL1"/>
<dbReference type="EMBL" id="LAZR01006007">
    <property type="protein sequence ID" value="KKM95437.1"/>
    <property type="molecule type" value="Genomic_DNA"/>
</dbReference>
<organism evidence="2">
    <name type="scientific">marine sediment metagenome</name>
    <dbReference type="NCBI Taxonomy" id="412755"/>
    <lineage>
        <taxon>unclassified sequences</taxon>
        <taxon>metagenomes</taxon>
        <taxon>ecological metagenomes</taxon>
    </lineage>
</organism>
<sequence length="130" mass="14382">FCIDREAKGYLFVAEGKSYIVLDDCELMGVGLCGDVCITDFVEVRPETVGQSTGLKDKNGVEIYEGDVVCQVHPCGDHLEPRRVYWRAASAAFGVYGKDNKHYVLDGAIYQQNIKVVGNVHQNPELLEGK</sequence>
<evidence type="ECO:0000313" key="2">
    <source>
        <dbReference type="EMBL" id="KKM95437.1"/>
    </source>
</evidence>
<accession>A0A0F9PQL1</accession>
<evidence type="ECO:0000259" key="1">
    <source>
        <dbReference type="Pfam" id="PF09643"/>
    </source>
</evidence>
<gene>
    <name evidence="2" type="ORF">LCGC14_1188080</name>
</gene>
<proteinExistence type="predicted"/>
<dbReference type="Gene3D" id="2.30.30.290">
    <property type="entry name" value="YopX-like domains"/>
    <property type="match status" value="1"/>
</dbReference>
<dbReference type="SUPFAM" id="SSF159006">
    <property type="entry name" value="YopX-like"/>
    <property type="match status" value="1"/>
</dbReference>
<reference evidence="2" key="1">
    <citation type="journal article" date="2015" name="Nature">
        <title>Complex archaea that bridge the gap between prokaryotes and eukaryotes.</title>
        <authorList>
            <person name="Spang A."/>
            <person name="Saw J.H."/>
            <person name="Jorgensen S.L."/>
            <person name="Zaremba-Niedzwiedzka K."/>
            <person name="Martijn J."/>
            <person name="Lind A.E."/>
            <person name="van Eijk R."/>
            <person name="Schleper C."/>
            <person name="Guy L."/>
            <person name="Ettema T.J."/>
        </authorList>
    </citation>
    <scope>NUCLEOTIDE SEQUENCE</scope>
</reference>
<dbReference type="Pfam" id="PF09643">
    <property type="entry name" value="YopX"/>
    <property type="match status" value="1"/>
</dbReference>
<dbReference type="InterPro" id="IPR023385">
    <property type="entry name" value="YopX-like_C"/>
</dbReference>
<feature type="domain" description="YopX protein" evidence="1">
    <location>
        <begin position="44"/>
        <end position="128"/>
    </location>
</feature>
<dbReference type="InterPro" id="IPR019096">
    <property type="entry name" value="YopX_protein"/>
</dbReference>
<feature type="non-terminal residue" evidence="2">
    <location>
        <position position="1"/>
    </location>
</feature>
<dbReference type="InterPro" id="IPR010024">
    <property type="entry name" value="CHP16711"/>
</dbReference>
<name>A0A0F9PQL1_9ZZZZ</name>
<protein>
    <recommendedName>
        <fullName evidence="1">YopX protein domain-containing protein</fullName>
    </recommendedName>
</protein>
<dbReference type="NCBIfam" id="TIGR01671">
    <property type="entry name" value="phage_TIGR01671"/>
    <property type="match status" value="1"/>
</dbReference>